<name>A0A2N5SXH4_9BASI</name>
<dbReference type="EMBL" id="PGCI01000026">
    <property type="protein sequence ID" value="PLW48024.1"/>
    <property type="molecule type" value="Genomic_DNA"/>
</dbReference>
<feature type="region of interest" description="Disordered" evidence="1">
    <location>
        <begin position="1"/>
        <end position="154"/>
    </location>
</feature>
<evidence type="ECO:0000313" key="6">
    <source>
        <dbReference type="Proteomes" id="UP000235392"/>
    </source>
</evidence>
<reference evidence="5 6" key="1">
    <citation type="submission" date="2017-11" db="EMBL/GenBank/DDBJ databases">
        <title>De novo assembly and phasing of dikaryotic genomes from two isolates of Puccinia coronata f. sp. avenae, the causal agent of oat crown rust.</title>
        <authorList>
            <person name="Miller M.E."/>
            <person name="Zhang Y."/>
            <person name="Omidvar V."/>
            <person name="Sperschneider J."/>
            <person name="Schwessinger B."/>
            <person name="Raley C."/>
            <person name="Palmer J.M."/>
            <person name="Garnica D."/>
            <person name="Upadhyaya N."/>
            <person name="Rathjen J."/>
            <person name="Taylor J.M."/>
            <person name="Park R.F."/>
            <person name="Dodds P.N."/>
            <person name="Hirsch C.D."/>
            <person name="Kianian S.F."/>
            <person name="Figueroa M."/>
        </authorList>
    </citation>
    <scope>NUCLEOTIDE SEQUENCE [LARGE SCALE GENOMIC DNA]</scope>
    <source>
        <strain evidence="2">12NC29</strain>
        <strain evidence="3">12SD80</strain>
    </source>
</reference>
<evidence type="ECO:0000313" key="4">
    <source>
        <dbReference type="EMBL" id="PLW58234.1"/>
    </source>
</evidence>
<organism evidence="2 5">
    <name type="scientific">Puccinia coronata f. sp. avenae</name>
    <dbReference type="NCBI Taxonomy" id="200324"/>
    <lineage>
        <taxon>Eukaryota</taxon>
        <taxon>Fungi</taxon>
        <taxon>Dikarya</taxon>
        <taxon>Basidiomycota</taxon>
        <taxon>Pucciniomycotina</taxon>
        <taxon>Pucciniomycetes</taxon>
        <taxon>Pucciniales</taxon>
        <taxon>Pucciniaceae</taxon>
        <taxon>Puccinia</taxon>
    </lineage>
</organism>
<dbReference type="AlphaFoldDB" id="A0A2N5SXH4"/>
<feature type="compositionally biased region" description="Polar residues" evidence="1">
    <location>
        <begin position="18"/>
        <end position="40"/>
    </location>
</feature>
<feature type="compositionally biased region" description="Basic and acidic residues" evidence="1">
    <location>
        <begin position="52"/>
        <end position="106"/>
    </location>
</feature>
<comment type="caution">
    <text evidence="2">The sequence shown here is derived from an EMBL/GenBank/DDBJ whole genome shotgun (WGS) entry which is preliminary data.</text>
</comment>
<dbReference type="Proteomes" id="UP000235388">
    <property type="component" value="Unassembled WGS sequence"/>
</dbReference>
<evidence type="ECO:0000313" key="3">
    <source>
        <dbReference type="EMBL" id="PLW48024.1"/>
    </source>
</evidence>
<dbReference type="EMBL" id="PGCJ01000004">
    <property type="protein sequence ID" value="PLW58234.1"/>
    <property type="molecule type" value="Genomic_DNA"/>
</dbReference>
<proteinExistence type="predicted"/>
<feature type="compositionally biased region" description="Polar residues" evidence="1">
    <location>
        <begin position="120"/>
        <end position="141"/>
    </location>
</feature>
<dbReference type="Proteomes" id="UP000235392">
    <property type="component" value="Unassembled WGS sequence"/>
</dbReference>
<gene>
    <name evidence="4" type="ORF">PCANC_00855</name>
    <name evidence="2" type="ORF">PCANC_10341</name>
    <name evidence="3" type="ORF">PCASD_03559</name>
</gene>
<dbReference type="EMBL" id="PGCJ01000840">
    <property type="protein sequence ID" value="PLW17926.1"/>
    <property type="molecule type" value="Genomic_DNA"/>
</dbReference>
<protein>
    <submittedName>
        <fullName evidence="2">Uncharacterized protein</fullName>
    </submittedName>
</protein>
<keyword evidence="5" id="KW-1185">Reference proteome</keyword>
<evidence type="ECO:0000256" key="1">
    <source>
        <dbReference type="SAM" id="MobiDB-lite"/>
    </source>
</evidence>
<evidence type="ECO:0000313" key="2">
    <source>
        <dbReference type="EMBL" id="PLW17926.1"/>
    </source>
</evidence>
<evidence type="ECO:0000313" key="5">
    <source>
        <dbReference type="Proteomes" id="UP000235388"/>
    </source>
</evidence>
<sequence length="154" mass="17012">MSGNEITKTLQKRVPNPKSAQEETNAAQTQTFNPTPQLHNVSLAGDLTTTPKLEKEQKTVDQAGKSDSDGKSDKEKEDKMTQKIKKQESRIQELKDKLKKEEEKLKTMQQGGKKGGSDPSKLSTSTIKSQSEGTLLDLSNSNEKHDSVVEIPTM</sequence>
<accession>A0A2N5SXH4</accession>